<evidence type="ECO:0000313" key="2">
    <source>
        <dbReference type="Proteomes" id="UP001299970"/>
    </source>
</evidence>
<organism evidence="1 2">
    <name type="scientific">Pseudonocardia alaniniphila</name>
    <dbReference type="NCBI Taxonomy" id="75291"/>
    <lineage>
        <taxon>Bacteria</taxon>
        <taxon>Bacillati</taxon>
        <taxon>Actinomycetota</taxon>
        <taxon>Actinomycetes</taxon>
        <taxon>Pseudonocardiales</taxon>
        <taxon>Pseudonocardiaceae</taxon>
        <taxon>Pseudonocardia</taxon>
    </lineage>
</organism>
<gene>
    <name evidence="1" type="ORF">MMF94_38680</name>
</gene>
<evidence type="ECO:0000313" key="1">
    <source>
        <dbReference type="EMBL" id="MCH6171649.1"/>
    </source>
</evidence>
<accession>A0ABS9TSZ6</accession>
<dbReference type="RefSeq" id="WP_241042454.1">
    <property type="nucleotide sequence ID" value="NZ_BAAAJF010000005.1"/>
</dbReference>
<reference evidence="1 2" key="1">
    <citation type="submission" date="2022-03" db="EMBL/GenBank/DDBJ databases">
        <title>Pseudonocardia alaer sp. nov., a novel actinomycete isolated from reed forest soil.</title>
        <authorList>
            <person name="Wang L."/>
        </authorList>
    </citation>
    <scope>NUCLEOTIDE SEQUENCE [LARGE SCALE GENOMIC DNA]</scope>
    <source>
        <strain evidence="1 2">Y-16303</strain>
    </source>
</reference>
<comment type="caution">
    <text evidence="1">The sequence shown here is derived from an EMBL/GenBank/DDBJ whole genome shotgun (WGS) entry which is preliminary data.</text>
</comment>
<sequence length="163" mass="18267">MRTQPRPDRLSKLAAPDIDVARLRKELEYVTAHRDEHEQRFWALRRPGCGTSHCLAGTVVRHEGLALDWEPITDPVSQWHGAYSARRLTDGREIGGVARDLLGLTTFEADALFFAENDLHTLWCVAEHITGGGITMPPEVPSEHSDLCITCRVVAGMRPRITF</sequence>
<protein>
    <submittedName>
        <fullName evidence="1">Uncharacterized protein</fullName>
    </submittedName>
</protein>
<dbReference type="Proteomes" id="UP001299970">
    <property type="component" value="Unassembled WGS sequence"/>
</dbReference>
<dbReference type="EMBL" id="JAKXMK010000047">
    <property type="protein sequence ID" value="MCH6171649.1"/>
    <property type="molecule type" value="Genomic_DNA"/>
</dbReference>
<proteinExistence type="predicted"/>
<keyword evidence="2" id="KW-1185">Reference proteome</keyword>
<name>A0ABS9TSZ6_9PSEU</name>